<sequence length="89" mass="9695">MKTEDIVTQKAENLFKALSTTDKGLTAAEAASRLEKFSYNEIAEAKHIAFCKIYRQLPPLAGSPALVASIYPLLEACRSSDGRLFSLSS</sequence>
<feature type="domain" description="Cation-transporting P-type ATPase N-terminal" evidence="1">
    <location>
        <begin position="9"/>
        <end position="53"/>
    </location>
</feature>
<evidence type="ECO:0000259" key="1">
    <source>
        <dbReference type="Pfam" id="PF00690"/>
    </source>
</evidence>
<reference evidence="2 3" key="1">
    <citation type="submission" date="2019-09" db="EMBL/GenBank/DDBJ databases">
        <title>Draft genome sequence of Bacillus sp. JC-7.</title>
        <authorList>
            <person name="Tanaka N."/>
            <person name="Shiwa Y."/>
            <person name="Fujita N."/>
            <person name="Tanasupawat S."/>
        </authorList>
    </citation>
    <scope>NUCLEOTIDE SEQUENCE [LARGE SCALE GENOMIC DNA]</scope>
    <source>
        <strain evidence="2 3">JC-7</strain>
    </source>
</reference>
<dbReference type="EMBL" id="BKZQ01000047">
    <property type="protein sequence ID" value="GER71395.1"/>
    <property type="molecule type" value="Genomic_DNA"/>
</dbReference>
<dbReference type="Pfam" id="PF00690">
    <property type="entry name" value="Cation_ATPase_N"/>
    <property type="match status" value="1"/>
</dbReference>
<proteinExistence type="predicted"/>
<organism evidence="2 3">
    <name type="scientific">Weizmannia acidilactici</name>
    <dbReference type="NCBI Taxonomy" id="2607726"/>
    <lineage>
        <taxon>Bacteria</taxon>
        <taxon>Bacillati</taxon>
        <taxon>Bacillota</taxon>
        <taxon>Bacilli</taxon>
        <taxon>Bacillales</taxon>
        <taxon>Bacillaceae</taxon>
        <taxon>Heyndrickxia</taxon>
    </lineage>
</organism>
<dbReference type="Proteomes" id="UP000391919">
    <property type="component" value="Unassembled WGS sequence"/>
</dbReference>
<dbReference type="InterPro" id="IPR004014">
    <property type="entry name" value="ATPase_P-typ_cation-transptr_N"/>
</dbReference>
<evidence type="ECO:0000313" key="3">
    <source>
        <dbReference type="Proteomes" id="UP000391919"/>
    </source>
</evidence>
<dbReference type="InterPro" id="IPR023298">
    <property type="entry name" value="ATPase_P-typ_TM_dom_sf"/>
</dbReference>
<protein>
    <recommendedName>
        <fullName evidence="1">Cation-transporting P-type ATPase N-terminal domain-containing protein</fullName>
    </recommendedName>
</protein>
<keyword evidence="3" id="KW-1185">Reference proteome</keyword>
<dbReference type="SUPFAM" id="SSF81665">
    <property type="entry name" value="Calcium ATPase, transmembrane domain M"/>
    <property type="match status" value="1"/>
</dbReference>
<dbReference type="AlphaFoldDB" id="A0A5J4JL32"/>
<gene>
    <name evidence="2" type="ORF">BpJC7_26980</name>
</gene>
<accession>A0A5J4JL32</accession>
<comment type="caution">
    <text evidence="2">The sequence shown here is derived from an EMBL/GenBank/DDBJ whole genome shotgun (WGS) entry which is preliminary data.</text>
</comment>
<dbReference type="RefSeq" id="WP_216643711.1">
    <property type="nucleotide sequence ID" value="NZ_BKZP01000014.1"/>
</dbReference>
<name>A0A5J4JL32_9BACI</name>
<evidence type="ECO:0000313" key="2">
    <source>
        <dbReference type="EMBL" id="GER71395.1"/>
    </source>
</evidence>